<dbReference type="SUPFAM" id="SSF51126">
    <property type="entry name" value="Pectin lyase-like"/>
    <property type="match status" value="1"/>
</dbReference>
<dbReference type="RefSeq" id="WP_005674802.1">
    <property type="nucleotide sequence ID" value="NZ_CP146288.1"/>
</dbReference>
<dbReference type="EMBL" id="AEQP01000022">
    <property type="protein sequence ID" value="EFV94252.1"/>
    <property type="molecule type" value="Genomic_DNA"/>
</dbReference>
<comment type="caution">
    <text evidence="2">The sequence shown here is derived from an EMBL/GenBank/DDBJ whole genome shotgun (WGS) entry which is preliminary data.</text>
</comment>
<dbReference type="Pfam" id="PF05048">
    <property type="entry name" value="NosD"/>
    <property type="match status" value="1"/>
</dbReference>
<dbReference type="InterPro" id="IPR012334">
    <property type="entry name" value="Pectin_lyas_fold"/>
</dbReference>
<dbReference type="HOGENOM" id="CLU_522517_0_0_4"/>
<evidence type="ECO:0000259" key="1">
    <source>
        <dbReference type="Pfam" id="PF05048"/>
    </source>
</evidence>
<dbReference type="STRING" id="887898.HMPREF0551_2367"/>
<sequence>MRREFLKTLGAGAATFLMAQQLRAATPTGPGRLDRVVSPLEYGAKANGRDDDTLAVIRAAQAAARQGIWLVFPAGEYVITDQVSFSGAMAGVKGEKGSLIRLQSSSKRAGFLVRELAERDPIKDPFLVSGLSIECQVTYPDQAAAIYLIDTQGVHVVDNRIRHVQVGHGIYVRGMSNGINSTRAVAYNVFRNNVIEVEPLPDHDCFGIEIEAERLLPAGESSPRESWLRRFVLPDIPVPAHDNLLEGNQISGAYYGISFLGVRRSLVQDNKLQGQIRCMSIQHQSHYNVITGNELTDSLSSSIHLAYGSSFNTVSYNRIRNNRARGEGLLQAYVGASKNDFYMNEVEVGSEGLPKYMIYCAVVANENSFWGNRLSGPAGRAYIAVESAFNSKLRRKSHRGYGLRGADDHFTDRGMYGVRIVGNEIRATSMNVPVYVLAQVGDDRGQYPLLMCELSGNQVQWTGRGPLLELSESQAGLLRQIKLVGNEFAPVPRRDQLVLPRGGKHFSEMVDRAIIPQIEGI</sequence>
<keyword evidence="3" id="KW-1185">Reference proteome</keyword>
<dbReference type="InterPro" id="IPR006626">
    <property type="entry name" value="PbH1"/>
</dbReference>
<protein>
    <submittedName>
        <fullName evidence="2">Tat pathway signal sequence domain protein</fullName>
    </submittedName>
</protein>
<evidence type="ECO:0000313" key="2">
    <source>
        <dbReference type="EMBL" id="EFV94252.1"/>
    </source>
</evidence>
<dbReference type="SMART" id="SM00710">
    <property type="entry name" value="PbH1"/>
    <property type="match status" value="5"/>
</dbReference>
<organism evidence="2 3">
    <name type="scientific">Lautropia mirabilis ATCC 51599</name>
    <dbReference type="NCBI Taxonomy" id="887898"/>
    <lineage>
        <taxon>Bacteria</taxon>
        <taxon>Pseudomonadati</taxon>
        <taxon>Pseudomonadota</taxon>
        <taxon>Betaproteobacteria</taxon>
        <taxon>Burkholderiales</taxon>
        <taxon>Burkholderiaceae</taxon>
        <taxon>Lautropia</taxon>
    </lineage>
</organism>
<dbReference type="AlphaFoldDB" id="E7S0A3"/>
<dbReference type="Proteomes" id="UP000011021">
    <property type="component" value="Unassembled WGS sequence"/>
</dbReference>
<feature type="domain" description="Periplasmic copper-binding protein NosD beta helix" evidence="1">
    <location>
        <begin position="240"/>
        <end position="345"/>
    </location>
</feature>
<name>E7S0A3_9BURK</name>
<dbReference type="Gene3D" id="2.160.20.10">
    <property type="entry name" value="Single-stranded right-handed beta-helix, Pectin lyase-like"/>
    <property type="match status" value="2"/>
</dbReference>
<reference evidence="2 3" key="1">
    <citation type="submission" date="2010-12" db="EMBL/GenBank/DDBJ databases">
        <authorList>
            <person name="Muzny D."/>
            <person name="Qin X."/>
            <person name="Deng J."/>
            <person name="Jiang H."/>
            <person name="Liu Y."/>
            <person name="Qu J."/>
            <person name="Song X.-Z."/>
            <person name="Zhang L."/>
            <person name="Thornton R."/>
            <person name="Coyle M."/>
            <person name="Francisco L."/>
            <person name="Jackson L."/>
            <person name="Javaid M."/>
            <person name="Korchina V."/>
            <person name="Kovar C."/>
            <person name="Mata R."/>
            <person name="Mathew T."/>
            <person name="Ngo R."/>
            <person name="Nguyen L."/>
            <person name="Nguyen N."/>
            <person name="Okwuonu G."/>
            <person name="Ongeri F."/>
            <person name="Pham C."/>
            <person name="Simmons D."/>
            <person name="Wilczek-Boney K."/>
            <person name="Hale W."/>
            <person name="Jakkamsetti A."/>
            <person name="Pham P."/>
            <person name="Ruth R."/>
            <person name="San Lucas F."/>
            <person name="Warren J."/>
            <person name="Zhang J."/>
            <person name="Zhao Z."/>
            <person name="Zhou C."/>
            <person name="Zhu D."/>
            <person name="Lee S."/>
            <person name="Bess C."/>
            <person name="Blankenburg K."/>
            <person name="Forbes L."/>
            <person name="Fu Q."/>
            <person name="Gubbala S."/>
            <person name="Hirani K."/>
            <person name="Jayaseelan J.C."/>
            <person name="Lara F."/>
            <person name="Munidasa M."/>
            <person name="Palculict T."/>
            <person name="Patil S."/>
            <person name="Pu L.-L."/>
            <person name="Saada N."/>
            <person name="Tang L."/>
            <person name="Weissenberger G."/>
            <person name="Zhu Y."/>
            <person name="Hemphill L."/>
            <person name="Shang Y."/>
            <person name="Youmans B."/>
            <person name="Ayvaz T."/>
            <person name="Ross M."/>
            <person name="Santibanez J."/>
            <person name="Aqrawi P."/>
            <person name="Gross S."/>
            <person name="Joshi V."/>
            <person name="Fowler G."/>
            <person name="Nazareth L."/>
            <person name="Reid J."/>
            <person name="Worley K."/>
            <person name="Petrosino J."/>
            <person name="Highlander S."/>
            <person name="Gibbs R."/>
        </authorList>
    </citation>
    <scope>NUCLEOTIDE SEQUENCE [LARGE SCALE GENOMIC DNA]</scope>
    <source>
        <strain evidence="2 3">ATCC 51599</strain>
    </source>
</reference>
<proteinExistence type="predicted"/>
<dbReference type="InterPro" id="IPR011050">
    <property type="entry name" value="Pectin_lyase_fold/virulence"/>
</dbReference>
<gene>
    <name evidence="2" type="ORF">HMPREF0551_2367</name>
</gene>
<dbReference type="InterPro" id="IPR007742">
    <property type="entry name" value="NosD_dom"/>
</dbReference>
<accession>E7S0A3</accession>
<evidence type="ECO:0000313" key="3">
    <source>
        <dbReference type="Proteomes" id="UP000011021"/>
    </source>
</evidence>